<gene>
    <name evidence="1" type="ORF">DPEC_G00068020</name>
</gene>
<organism evidence="1 2">
    <name type="scientific">Dallia pectoralis</name>
    <name type="common">Alaska blackfish</name>
    <dbReference type="NCBI Taxonomy" id="75939"/>
    <lineage>
        <taxon>Eukaryota</taxon>
        <taxon>Metazoa</taxon>
        <taxon>Chordata</taxon>
        <taxon>Craniata</taxon>
        <taxon>Vertebrata</taxon>
        <taxon>Euteleostomi</taxon>
        <taxon>Actinopterygii</taxon>
        <taxon>Neopterygii</taxon>
        <taxon>Teleostei</taxon>
        <taxon>Protacanthopterygii</taxon>
        <taxon>Esociformes</taxon>
        <taxon>Umbridae</taxon>
        <taxon>Dallia</taxon>
    </lineage>
</organism>
<evidence type="ECO:0000313" key="2">
    <source>
        <dbReference type="Proteomes" id="UP001157502"/>
    </source>
</evidence>
<dbReference type="Proteomes" id="UP001157502">
    <property type="component" value="Chromosome 6"/>
</dbReference>
<reference evidence="1" key="1">
    <citation type="submission" date="2021-05" db="EMBL/GenBank/DDBJ databases">
        <authorList>
            <person name="Pan Q."/>
            <person name="Jouanno E."/>
            <person name="Zahm M."/>
            <person name="Klopp C."/>
            <person name="Cabau C."/>
            <person name="Louis A."/>
            <person name="Berthelot C."/>
            <person name="Parey E."/>
            <person name="Roest Crollius H."/>
            <person name="Montfort J."/>
            <person name="Robinson-Rechavi M."/>
            <person name="Bouchez O."/>
            <person name="Lampietro C."/>
            <person name="Lopez Roques C."/>
            <person name="Donnadieu C."/>
            <person name="Postlethwait J."/>
            <person name="Bobe J."/>
            <person name="Dillon D."/>
            <person name="Chandos A."/>
            <person name="von Hippel F."/>
            <person name="Guiguen Y."/>
        </authorList>
    </citation>
    <scope>NUCLEOTIDE SEQUENCE</scope>
    <source>
        <strain evidence="1">YG-Jan2019</strain>
    </source>
</reference>
<sequence length="136" mass="14945">MCWRDECEPRRLCFVAGTVSGEETAAHGCCKTQAETRELYDRKFVLCQANHGERPSPIGRLRPRAQGVHPTVQRSEEVAIEPVALACRYHPSDPFCGSAARPFGFPAEHVSLHSRFNGRCGLAVNTSTFATIMVAA</sequence>
<accession>A0ACC2H280</accession>
<dbReference type="EMBL" id="CM055733">
    <property type="protein sequence ID" value="KAJ8009805.1"/>
    <property type="molecule type" value="Genomic_DNA"/>
</dbReference>
<protein>
    <submittedName>
        <fullName evidence="1">Uncharacterized protein</fullName>
    </submittedName>
</protein>
<name>A0ACC2H280_DALPE</name>
<keyword evidence="2" id="KW-1185">Reference proteome</keyword>
<comment type="caution">
    <text evidence="1">The sequence shown here is derived from an EMBL/GenBank/DDBJ whole genome shotgun (WGS) entry which is preliminary data.</text>
</comment>
<proteinExistence type="predicted"/>
<evidence type="ECO:0000313" key="1">
    <source>
        <dbReference type="EMBL" id="KAJ8009805.1"/>
    </source>
</evidence>